<dbReference type="EMBL" id="LMTR01000071">
    <property type="protein sequence ID" value="KWT66900.1"/>
    <property type="molecule type" value="Genomic_DNA"/>
</dbReference>
<dbReference type="RefSeq" id="WP_068462571.1">
    <property type="nucleotide sequence ID" value="NZ_LMTR01000071.1"/>
</dbReference>
<dbReference type="AlphaFoldDB" id="A0A120CUX2"/>
<dbReference type="SUPFAM" id="SSF55729">
    <property type="entry name" value="Acyl-CoA N-acyltransferases (Nat)"/>
    <property type="match status" value="1"/>
</dbReference>
<evidence type="ECO:0000313" key="3">
    <source>
        <dbReference type="EMBL" id="KWT66900.1"/>
    </source>
</evidence>
<dbReference type="InterPro" id="IPR016181">
    <property type="entry name" value="Acyl_CoA_acyltransferase"/>
</dbReference>
<reference evidence="3 4" key="1">
    <citation type="submission" date="2015-10" db="EMBL/GenBank/DDBJ databases">
        <title>Transcriptomic analysis of a linuron degrading triple-species bacterial consortium.</title>
        <authorList>
            <person name="Albers P."/>
        </authorList>
    </citation>
    <scope>NUCLEOTIDE SEQUENCE [LARGE SCALE GENOMIC DNA]</scope>
    <source>
        <strain evidence="3 4">WDL6</strain>
    </source>
</reference>
<keyword evidence="4" id="KW-1185">Reference proteome</keyword>
<protein>
    <submittedName>
        <fullName evidence="3">Cellulose biosynthesis protein</fullName>
    </submittedName>
</protein>
<proteinExistence type="predicted"/>
<dbReference type="Proteomes" id="UP000059074">
    <property type="component" value="Unassembled WGS sequence"/>
</dbReference>
<organism evidence="3 4">
    <name type="scientific">Hyphomicrobium sulfonivorans</name>
    <dbReference type="NCBI Taxonomy" id="121290"/>
    <lineage>
        <taxon>Bacteria</taxon>
        <taxon>Pseudomonadati</taxon>
        <taxon>Pseudomonadota</taxon>
        <taxon>Alphaproteobacteria</taxon>
        <taxon>Hyphomicrobiales</taxon>
        <taxon>Hyphomicrobiaceae</taxon>
        <taxon>Hyphomicrobium</taxon>
    </lineage>
</organism>
<comment type="caution">
    <text evidence="3">The sequence shown here is derived from an EMBL/GenBank/DDBJ whole genome shotgun (WGS) entry which is preliminary data.</text>
</comment>
<accession>A0A120CUX2</accession>
<evidence type="ECO:0000313" key="4">
    <source>
        <dbReference type="Proteomes" id="UP000059074"/>
    </source>
</evidence>
<dbReference type="InterPro" id="IPR038740">
    <property type="entry name" value="BioF2-like_GNAT_dom"/>
</dbReference>
<dbReference type="STRING" id="121290.APY04_2307"/>
<name>A0A120CUX2_HYPSL</name>
<dbReference type="PATRIC" id="fig|121290.4.peg.2505"/>
<feature type="domain" description="BioF2-like acetyltransferase" evidence="2">
    <location>
        <begin position="210"/>
        <end position="356"/>
    </location>
</feature>
<evidence type="ECO:0000259" key="2">
    <source>
        <dbReference type="Pfam" id="PF13480"/>
    </source>
</evidence>
<sequence length="427" mass="48163">MGPKLSAAVRYDGVDEGQTEPTSNQMTARLRPVPQACTFTLVTTRAEFDALKDDWNRLYDRASTSAQLFQSFGWCWHWCNNFLTDGNTGAQLAVLVGRRNGELVTVWPLATERHGGLTHLVWMGAPVSQYGDILLDDLPDAPVVLQAGWEHLTQALKPDLIWLSKVRADAAITPLLRARNFMVTRREQAPYMDFASAADYEDYMQRHSGRARKKHRAVARKLASMGTVEFVRERETPRAGRLALRAIEEKISQLLERGVVSPALSDPRTQKFFVEAAADSTNPAGICVYALEINGDQAAIDVLVKHKERVATHIFAYNQKYAKDRVGAHLMELTIEQTMASGFRYFDMLAPADDYKMRWSDGTVDVIDWAMPMTVKGSLYARIYLQALRPVLKRVRDWLPPSIAKVVSAVYERTHRLCLMLGFTLPF</sequence>
<evidence type="ECO:0000256" key="1">
    <source>
        <dbReference type="SAM" id="MobiDB-lite"/>
    </source>
</evidence>
<feature type="region of interest" description="Disordered" evidence="1">
    <location>
        <begin position="1"/>
        <end position="24"/>
    </location>
</feature>
<dbReference type="Pfam" id="PF13480">
    <property type="entry name" value="Acetyltransf_6"/>
    <property type="match status" value="1"/>
</dbReference>
<dbReference type="OrthoDB" id="8565998at2"/>
<gene>
    <name evidence="3" type="ORF">APY04_2307</name>
</gene>